<protein>
    <submittedName>
        <fullName evidence="2">Glycerophosphodiester phosphodiesterase family protein</fullName>
    </submittedName>
</protein>
<dbReference type="InterPro" id="IPR017946">
    <property type="entry name" value="PLC-like_Pdiesterase_TIM-brl"/>
</dbReference>
<dbReference type="EMBL" id="JBFPER010000001">
    <property type="protein sequence ID" value="MEX0380839.1"/>
    <property type="molecule type" value="Genomic_DNA"/>
</dbReference>
<sequence>MKKIAHRGISAQAPENTRSAFEKMITLSVDWLETDIDITSDGELVLIHDNKVDRTSDSSGSVNDMSLRDLQKLDFGRWFGEEFTGERIVTLDWLIDFINQQQINVNFELKTDVKGDKQQFYLTHVCQALRRVSTKVEMIVSSFDVNMLKKFHALMPEVVIGVLVENQLPDNLVAIAKSVGASYVHPDGDYLTKEQTQELIDNHLQINVWTVNDSVMANKLQRWRIQAVFTDFPKVTSL</sequence>
<dbReference type="PANTHER" id="PTHR46211:SF1">
    <property type="entry name" value="GLYCEROPHOSPHODIESTER PHOSPHODIESTERASE, CYTOPLASMIC"/>
    <property type="match status" value="1"/>
</dbReference>
<gene>
    <name evidence="2" type="ORF">AB3K24_05675</name>
</gene>
<dbReference type="SUPFAM" id="SSF51695">
    <property type="entry name" value="PLC-like phosphodiesterases"/>
    <property type="match status" value="1"/>
</dbReference>
<evidence type="ECO:0000259" key="1">
    <source>
        <dbReference type="PROSITE" id="PS51704"/>
    </source>
</evidence>
<feature type="domain" description="GP-PDE" evidence="1">
    <location>
        <begin position="1"/>
        <end position="238"/>
    </location>
</feature>
<dbReference type="Gene3D" id="3.20.20.190">
    <property type="entry name" value="Phosphatidylinositol (PI) phosphodiesterase"/>
    <property type="match status" value="1"/>
</dbReference>
<dbReference type="Proteomes" id="UP001556617">
    <property type="component" value="Unassembled WGS sequence"/>
</dbReference>
<name>A0ABV3S310_9LACO</name>
<comment type="caution">
    <text evidence="2">The sequence shown here is derived from an EMBL/GenBank/DDBJ whole genome shotgun (WGS) entry which is preliminary data.</text>
</comment>
<reference evidence="2 3" key="1">
    <citation type="submission" date="2024-07" db="EMBL/GenBank/DDBJ databases">
        <authorList>
            <person name="Yun M."/>
        </authorList>
    </citation>
    <scope>NUCLEOTIDE SEQUENCE [LARGE SCALE GENOMIC DNA]</scope>
    <source>
        <strain evidence="2 3">MS01</strain>
    </source>
</reference>
<dbReference type="RefSeq" id="WP_367974226.1">
    <property type="nucleotide sequence ID" value="NZ_JBFPEQ010000001.1"/>
</dbReference>
<dbReference type="InterPro" id="IPR030395">
    <property type="entry name" value="GP_PDE_dom"/>
</dbReference>
<accession>A0ABV3S310</accession>
<dbReference type="PANTHER" id="PTHR46211">
    <property type="entry name" value="GLYCEROPHOSPHORYL DIESTER PHOSPHODIESTERASE"/>
    <property type="match status" value="1"/>
</dbReference>
<dbReference type="PROSITE" id="PS51704">
    <property type="entry name" value="GP_PDE"/>
    <property type="match status" value="1"/>
</dbReference>
<keyword evidence="3" id="KW-1185">Reference proteome</keyword>
<dbReference type="Pfam" id="PF03009">
    <property type="entry name" value="GDPD"/>
    <property type="match status" value="1"/>
</dbReference>
<evidence type="ECO:0000313" key="3">
    <source>
        <dbReference type="Proteomes" id="UP001556617"/>
    </source>
</evidence>
<evidence type="ECO:0000313" key="2">
    <source>
        <dbReference type="EMBL" id="MEX0380839.1"/>
    </source>
</evidence>
<proteinExistence type="predicted"/>
<organism evidence="2 3">
    <name type="scientific">Leuconostoc aquikimchii</name>
    <dbReference type="NCBI Taxonomy" id="3236804"/>
    <lineage>
        <taxon>Bacteria</taxon>
        <taxon>Bacillati</taxon>
        <taxon>Bacillota</taxon>
        <taxon>Bacilli</taxon>
        <taxon>Lactobacillales</taxon>
        <taxon>Lactobacillaceae</taxon>
        <taxon>Leuconostoc</taxon>
    </lineage>
</organism>